<evidence type="ECO:0008006" key="5">
    <source>
        <dbReference type="Google" id="ProtNLM"/>
    </source>
</evidence>
<reference evidence="1" key="3">
    <citation type="journal article" date="2022" name="BMC Genomics">
        <title>Comparative genome analysis of mycobacteria focusing on tRNA and non-coding RNA.</title>
        <authorList>
            <person name="Behra P.R.K."/>
            <person name="Pettersson B.M.F."/>
            <person name="Ramesh M."/>
            <person name="Das S."/>
            <person name="Dasgupta S."/>
            <person name="Kirsebom L.A."/>
        </authorList>
    </citation>
    <scope>NUCLEOTIDE SEQUENCE</scope>
    <source>
        <strain evidence="1">CCUG 55640</strain>
    </source>
</reference>
<keyword evidence="3" id="KW-1185">Reference proteome</keyword>
<accession>A0AA41XIW3</accession>
<evidence type="ECO:0000313" key="3">
    <source>
        <dbReference type="Proteomes" id="UP000192319"/>
    </source>
</evidence>
<reference evidence="1" key="2">
    <citation type="submission" date="2020-07" db="EMBL/GenBank/DDBJ databases">
        <authorList>
            <person name="Pettersson B.M.F."/>
            <person name="Behra P.R.K."/>
            <person name="Ramesh M."/>
            <person name="Das S."/>
            <person name="Dasgupta S."/>
            <person name="Kirsebom L.A."/>
        </authorList>
    </citation>
    <scope>NUCLEOTIDE SEQUENCE</scope>
    <source>
        <strain evidence="1">CCUG 55640</strain>
    </source>
</reference>
<evidence type="ECO:0000313" key="2">
    <source>
        <dbReference type="EMBL" id="OQZ90027.1"/>
    </source>
</evidence>
<dbReference type="RefSeq" id="WP_083138720.1">
    <property type="nucleotide sequence ID" value="NZ_JACKVH010000006.1"/>
</dbReference>
<dbReference type="AlphaFoldDB" id="A0AA41XIW3"/>
<proteinExistence type="predicted"/>
<dbReference type="Proteomes" id="UP000192319">
    <property type="component" value="Unassembled WGS sequence"/>
</dbReference>
<sequence>MVTRRPTQQLKAGVRVRVRIGGATYNAVITDVRGDRIFVTVDPDSDAPLDTFYHRDELLAKA</sequence>
<evidence type="ECO:0000313" key="1">
    <source>
        <dbReference type="EMBL" id="MCV7377548.1"/>
    </source>
</evidence>
<reference evidence="2 3" key="1">
    <citation type="submission" date="2017-02" db="EMBL/GenBank/DDBJ databases">
        <title>The new phylogeny of genus Mycobacterium.</title>
        <authorList>
            <person name="Tortoli E."/>
            <person name="Trovato A."/>
            <person name="Cirillo D.M."/>
        </authorList>
    </citation>
    <scope>NUCLEOTIDE SEQUENCE [LARGE SCALE GENOMIC DNA]</scope>
    <source>
        <strain evidence="2 3">DSM 45230</strain>
    </source>
</reference>
<dbReference type="EMBL" id="JACKVH010000006">
    <property type="protein sequence ID" value="MCV7377548.1"/>
    <property type="molecule type" value="Genomic_DNA"/>
</dbReference>
<evidence type="ECO:0000313" key="4">
    <source>
        <dbReference type="Proteomes" id="UP001141650"/>
    </source>
</evidence>
<name>A0AA41XIW3_9MYCO</name>
<dbReference type="EMBL" id="MVHD01000024">
    <property type="protein sequence ID" value="OQZ90027.1"/>
    <property type="molecule type" value="Genomic_DNA"/>
</dbReference>
<comment type="caution">
    <text evidence="1">The sequence shown here is derived from an EMBL/GenBank/DDBJ whole genome shotgun (WGS) entry which is preliminary data.</text>
</comment>
<protein>
    <recommendedName>
        <fullName evidence="5">RNA chaperone ProQ C-terminal domain-containing protein</fullName>
    </recommendedName>
</protein>
<gene>
    <name evidence="2" type="ORF">BST11_15075</name>
    <name evidence="1" type="ORF">H7K38_02620</name>
</gene>
<organism evidence="1 4">
    <name type="scientific">Mycobacterium alsense</name>
    <dbReference type="NCBI Taxonomy" id="324058"/>
    <lineage>
        <taxon>Bacteria</taxon>
        <taxon>Bacillati</taxon>
        <taxon>Actinomycetota</taxon>
        <taxon>Actinomycetes</taxon>
        <taxon>Mycobacteriales</taxon>
        <taxon>Mycobacteriaceae</taxon>
        <taxon>Mycobacterium</taxon>
    </lineage>
</organism>
<dbReference type="Proteomes" id="UP001141650">
    <property type="component" value="Unassembled WGS sequence"/>
</dbReference>